<evidence type="ECO:0000313" key="6">
    <source>
        <dbReference type="EMBL" id="GLK09366.1"/>
    </source>
</evidence>
<dbReference type="GO" id="GO:0000976">
    <property type="term" value="F:transcription cis-regulatory region binding"/>
    <property type="evidence" value="ECO:0007669"/>
    <property type="project" value="TreeGrafter"/>
</dbReference>
<keyword evidence="3" id="KW-0804">Transcription</keyword>
<dbReference type="InterPro" id="IPR001647">
    <property type="entry name" value="HTH_TetR"/>
</dbReference>
<evidence type="ECO:0000256" key="4">
    <source>
        <dbReference type="PROSITE-ProRule" id="PRU00335"/>
    </source>
</evidence>
<keyword evidence="7" id="KW-1185">Reference proteome</keyword>
<reference evidence="6" key="2">
    <citation type="submission" date="2023-01" db="EMBL/GenBank/DDBJ databases">
        <authorList>
            <person name="Sun Q."/>
            <person name="Evtushenko L."/>
        </authorList>
    </citation>
    <scope>NUCLEOTIDE SEQUENCE</scope>
    <source>
        <strain evidence="6">VKM Ac-2007</strain>
    </source>
</reference>
<dbReference type="PANTHER" id="PTHR30055:SF151">
    <property type="entry name" value="TRANSCRIPTIONAL REGULATORY PROTEIN"/>
    <property type="match status" value="1"/>
</dbReference>
<dbReference type="Gene3D" id="1.10.357.10">
    <property type="entry name" value="Tetracycline Repressor, domain 2"/>
    <property type="match status" value="1"/>
</dbReference>
<dbReference type="GO" id="GO:0003700">
    <property type="term" value="F:DNA-binding transcription factor activity"/>
    <property type="evidence" value="ECO:0007669"/>
    <property type="project" value="TreeGrafter"/>
</dbReference>
<comment type="caution">
    <text evidence="6">The sequence shown here is derived from an EMBL/GenBank/DDBJ whole genome shotgun (WGS) entry which is preliminary data.</text>
</comment>
<keyword evidence="1" id="KW-0805">Transcription regulation</keyword>
<name>A0A9W6I0U7_9ACTN</name>
<dbReference type="InterPro" id="IPR004111">
    <property type="entry name" value="Repressor_TetR_C"/>
</dbReference>
<evidence type="ECO:0000313" key="7">
    <source>
        <dbReference type="Proteomes" id="UP001143474"/>
    </source>
</evidence>
<dbReference type="SUPFAM" id="SSF48498">
    <property type="entry name" value="Tetracyclin repressor-like, C-terminal domain"/>
    <property type="match status" value="1"/>
</dbReference>
<dbReference type="Pfam" id="PF02909">
    <property type="entry name" value="TetR_C_1"/>
    <property type="match status" value="1"/>
</dbReference>
<evidence type="ECO:0000256" key="2">
    <source>
        <dbReference type="ARBA" id="ARBA00023125"/>
    </source>
</evidence>
<dbReference type="InterPro" id="IPR036271">
    <property type="entry name" value="Tet_transcr_reg_TetR-rel_C_sf"/>
</dbReference>
<reference evidence="6" key="1">
    <citation type="journal article" date="2014" name="Int. J. Syst. Evol. Microbiol.">
        <title>Complete genome sequence of Corynebacterium casei LMG S-19264T (=DSM 44701T), isolated from a smear-ripened cheese.</title>
        <authorList>
            <consortium name="US DOE Joint Genome Institute (JGI-PGF)"/>
            <person name="Walter F."/>
            <person name="Albersmeier A."/>
            <person name="Kalinowski J."/>
            <person name="Ruckert C."/>
        </authorList>
    </citation>
    <scope>NUCLEOTIDE SEQUENCE</scope>
    <source>
        <strain evidence="6">VKM Ac-2007</strain>
    </source>
</reference>
<feature type="DNA-binding region" description="H-T-H motif" evidence="4">
    <location>
        <begin position="50"/>
        <end position="69"/>
    </location>
</feature>
<dbReference type="Gene3D" id="1.10.10.60">
    <property type="entry name" value="Homeodomain-like"/>
    <property type="match status" value="1"/>
</dbReference>
<dbReference type="Proteomes" id="UP001143474">
    <property type="component" value="Unassembled WGS sequence"/>
</dbReference>
<dbReference type="EMBL" id="BSEV01000004">
    <property type="protein sequence ID" value="GLK09366.1"/>
    <property type="molecule type" value="Genomic_DNA"/>
</dbReference>
<dbReference type="PANTHER" id="PTHR30055">
    <property type="entry name" value="HTH-TYPE TRANSCRIPTIONAL REGULATOR RUTR"/>
    <property type="match status" value="1"/>
</dbReference>
<dbReference type="InterPro" id="IPR009057">
    <property type="entry name" value="Homeodomain-like_sf"/>
</dbReference>
<dbReference type="InterPro" id="IPR050109">
    <property type="entry name" value="HTH-type_TetR-like_transc_reg"/>
</dbReference>
<gene>
    <name evidence="6" type="ORF">GCM10017600_27720</name>
</gene>
<dbReference type="RefSeq" id="WP_271217808.1">
    <property type="nucleotide sequence ID" value="NZ_BAAAVD010000004.1"/>
</dbReference>
<dbReference type="GO" id="GO:0045892">
    <property type="term" value="P:negative regulation of DNA-templated transcription"/>
    <property type="evidence" value="ECO:0007669"/>
    <property type="project" value="InterPro"/>
</dbReference>
<sequence length="297" mass="32730">MARGRAGDPDHAVELLWREDDAEPRPGLSLDRIVRTGVELADSEGLAGLSMRKVAERLGFTTMSLYRHVPGREQLIDLMCDTVAGERTAAEAAPDGSAADGSATEGDGWRARLEACAREGWELRRRHPWLAEVRGGRHVPGPNIVACYERMLGAVADTGLAPAEVIAVAGLVGRFVDSEALLLVEAAEAERRSGVSEEEWWGSRDTLFERLYDYPTLTRLWEGGGFDQPEDPFEFGLARLLDGVELLIRQRYESSDETGVCVVCGTPVDRPAAGRPRAYCSSSCRQRAYRRRRTGRD</sequence>
<keyword evidence="2 4" id="KW-0238">DNA-binding</keyword>
<dbReference type="SUPFAM" id="SSF46689">
    <property type="entry name" value="Homeodomain-like"/>
    <property type="match status" value="1"/>
</dbReference>
<evidence type="ECO:0000256" key="3">
    <source>
        <dbReference type="ARBA" id="ARBA00023163"/>
    </source>
</evidence>
<feature type="domain" description="HTH tetR-type" evidence="5">
    <location>
        <begin position="27"/>
        <end position="87"/>
    </location>
</feature>
<organism evidence="6 7">
    <name type="scientific">Streptosporangium carneum</name>
    <dbReference type="NCBI Taxonomy" id="47481"/>
    <lineage>
        <taxon>Bacteria</taxon>
        <taxon>Bacillati</taxon>
        <taxon>Actinomycetota</taxon>
        <taxon>Actinomycetes</taxon>
        <taxon>Streptosporangiales</taxon>
        <taxon>Streptosporangiaceae</taxon>
        <taxon>Streptosporangium</taxon>
    </lineage>
</organism>
<proteinExistence type="predicted"/>
<evidence type="ECO:0000256" key="1">
    <source>
        <dbReference type="ARBA" id="ARBA00023015"/>
    </source>
</evidence>
<protein>
    <submittedName>
        <fullName evidence="6">TetR family transcriptional regulator</fullName>
    </submittedName>
</protein>
<dbReference type="PROSITE" id="PS50977">
    <property type="entry name" value="HTH_TETR_2"/>
    <property type="match status" value="1"/>
</dbReference>
<accession>A0A9W6I0U7</accession>
<evidence type="ECO:0000259" key="5">
    <source>
        <dbReference type="PROSITE" id="PS50977"/>
    </source>
</evidence>
<dbReference type="Pfam" id="PF00440">
    <property type="entry name" value="TetR_N"/>
    <property type="match status" value="1"/>
</dbReference>
<dbReference type="AlphaFoldDB" id="A0A9W6I0U7"/>